<evidence type="ECO:0000313" key="2">
    <source>
        <dbReference type="EMBL" id="KAJ4481041.1"/>
    </source>
</evidence>
<keyword evidence="1" id="KW-0732">Signal</keyword>
<dbReference type="Proteomes" id="UP001150266">
    <property type="component" value="Unassembled WGS sequence"/>
</dbReference>
<comment type="caution">
    <text evidence="2">The sequence shown here is derived from an EMBL/GenBank/DDBJ whole genome shotgun (WGS) entry which is preliminary data.</text>
</comment>
<organism evidence="2 3">
    <name type="scientific">Lentinula aciculospora</name>
    <dbReference type="NCBI Taxonomy" id="153920"/>
    <lineage>
        <taxon>Eukaryota</taxon>
        <taxon>Fungi</taxon>
        <taxon>Dikarya</taxon>
        <taxon>Basidiomycota</taxon>
        <taxon>Agaricomycotina</taxon>
        <taxon>Agaricomycetes</taxon>
        <taxon>Agaricomycetidae</taxon>
        <taxon>Agaricales</taxon>
        <taxon>Marasmiineae</taxon>
        <taxon>Omphalotaceae</taxon>
        <taxon>Lentinula</taxon>
    </lineage>
</organism>
<keyword evidence="3" id="KW-1185">Reference proteome</keyword>
<feature type="signal peptide" evidence="1">
    <location>
        <begin position="1"/>
        <end position="26"/>
    </location>
</feature>
<evidence type="ECO:0000313" key="3">
    <source>
        <dbReference type="Proteomes" id="UP001150266"/>
    </source>
</evidence>
<reference evidence="2" key="1">
    <citation type="submission" date="2022-08" db="EMBL/GenBank/DDBJ databases">
        <title>A Global Phylogenomic Analysis of the Shiitake Genus Lentinula.</title>
        <authorList>
            <consortium name="DOE Joint Genome Institute"/>
            <person name="Sierra-Patev S."/>
            <person name="Min B."/>
            <person name="Naranjo-Ortiz M."/>
            <person name="Looney B."/>
            <person name="Konkel Z."/>
            <person name="Slot J.C."/>
            <person name="Sakamoto Y."/>
            <person name="Steenwyk J.L."/>
            <person name="Rokas A."/>
            <person name="Carro J."/>
            <person name="Camarero S."/>
            <person name="Ferreira P."/>
            <person name="Molpeceres G."/>
            <person name="Ruiz-Duenas F.J."/>
            <person name="Serrano A."/>
            <person name="Henrissat B."/>
            <person name="Drula E."/>
            <person name="Hughes K.W."/>
            <person name="Mata J.L."/>
            <person name="Ishikawa N.K."/>
            <person name="Vargas-Isla R."/>
            <person name="Ushijima S."/>
            <person name="Smith C.A."/>
            <person name="Ahrendt S."/>
            <person name="Andreopoulos W."/>
            <person name="He G."/>
            <person name="Labutti K."/>
            <person name="Lipzen A."/>
            <person name="Ng V."/>
            <person name="Riley R."/>
            <person name="Sandor L."/>
            <person name="Barry K."/>
            <person name="Martinez A.T."/>
            <person name="Xiao Y."/>
            <person name="Gibbons J.G."/>
            <person name="Terashima K."/>
            <person name="Grigoriev I.V."/>
            <person name="Hibbett D.S."/>
        </authorList>
    </citation>
    <scope>NUCLEOTIDE SEQUENCE</scope>
    <source>
        <strain evidence="2">JLM2183</strain>
    </source>
</reference>
<accession>A0A9W9AEN4</accession>
<sequence length="69" mass="8124">MHYHFSIVFIFLCTFLTSLMFQQVEISEVIEVVEVYILMLSLRSYTIVHSLIFAFNNLVTSVDDFLELL</sequence>
<protein>
    <submittedName>
        <fullName evidence="2">Uncharacterized protein</fullName>
    </submittedName>
</protein>
<dbReference type="EMBL" id="JAOTPV010000006">
    <property type="protein sequence ID" value="KAJ4481041.1"/>
    <property type="molecule type" value="Genomic_DNA"/>
</dbReference>
<name>A0A9W9AEN4_9AGAR</name>
<gene>
    <name evidence="2" type="ORF">J3R30DRAFT_2395423</name>
</gene>
<proteinExistence type="predicted"/>
<dbReference type="AlphaFoldDB" id="A0A9W9AEN4"/>
<feature type="chain" id="PRO_5040724650" evidence="1">
    <location>
        <begin position="27"/>
        <end position="69"/>
    </location>
</feature>
<evidence type="ECO:0000256" key="1">
    <source>
        <dbReference type="SAM" id="SignalP"/>
    </source>
</evidence>